<sequence length="128" mass="14006">MATEKRRNMVLHFDLNRTVIMSDAAGVVARSVTVPKNLFSGLRCSLDGFGATLRVVQELDLLVDGHHLIGLPTMADHFRLKLQPSARCATTFYRDGFEADDTALALGTLIKVPFSTKLAKEGAYSPNN</sequence>
<dbReference type="Proteomes" id="UP001157938">
    <property type="component" value="Unassembled WGS sequence"/>
</dbReference>
<accession>A0ABN8CF21</accession>
<reference evidence="1 2" key="1">
    <citation type="submission" date="2021-11" db="EMBL/GenBank/DDBJ databases">
        <authorList>
            <person name="Islam A."/>
            <person name="Islam S."/>
            <person name="Flora M.S."/>
            <person name="Rahman M."/>
            <person name="Ziaur R.M."/>
            <person name="Epstein J.H."/>
            <person name="Hassan M."/>
            <person name="Klassen M."/>
            <person name="Woodard K."/>
            <person name="Webb A."/>
            <person name="Webby R.J."/>
            <person name="El Zowalaty M.E."/>
        </authorList>
    </citation>
    <scope>NUCLEOTIDE SEQUENCE [LARGE SCALE GENOMIC DNA]</scope>
    <source>
        <strain evidence="1">Pf1</strain>
    </source>
</reference>
<proteinExistence type="predicted"/>
<dbReference type="EMBL" id="CAKLBC010001320">
    <property type="protein sequence ID" value="CAH0490993.1"/>
    <property type="molecule type" value="Genomic_DNA"/>
</dbReference>
<gene>
    <name evidence="1" type="ORF">PFR001_LOCUS6285</name>
</gene>
<keyword evidence="2" id="KW-1185">Reference proteome</keyword>
<evidence type="ECO:0000313" key="2">
    <source>
        <dbReference type="Proteomes" id="UP001157938"/>
    </source>
</evidence>
<organism evidence="1 2">
    <name type="scientific">Peronospora farinosa</name>
    <dbReference type="NCBI Taxonomy" id="134698"/>
    <lineage>
        <taxon>Eukaryota</taxon>
        <taxon>Sar</taxon>
        <taxon>Stramenopiles</taxon>
        <taxon>Oomycota</taxon>
        <taxon>Peronosporomycetes</taxon>
        <taxon>Peronosporales</taxon>
        <taxon>Peronosporaceae</taxon>
        <taxon>Peronospora</taxon>
    </lineage>
</organism>
<name>A0ABN8CF21_9STRA</name>
<comment type="caution">
    <text evidence="1">The sequence shown here is derived from an EMBL/GenBank/DDBJ whole genome shotgun (WGS) entry which is preliminary data.</text>
</comment>
<evidence type="ECO:0000313" key="1">
    <source>
        <dbReference type="EMBL" id="CAH0490993.1"/>
    </source>
</evidence>
<protein>
    <submittedName>
        <fullName evidence="1">Uncharacterized protein</fullName>
    </submittedName>
</protein>